<proteinExistence type="predicted"/>
<protein>
    <recommendedName>
        <fullName evidence="3">F-box domain-containing protein</fullName>
    </recommendedName>
</protein>
<keyword evidence="2" id="KW-1185">Reference proteome</keyword>
<comment type="caution">
    <text evidence="1">The sequence shown here is derived from an EMBL/GenBank/DDBJ whole genome shotgun (WGS) entry which is preliminary data.</text>
</comment>
<reference evidence="1" key="1">
    <citation type="submission" date="2023-03" db="EMBL/GenBank/DDBJ databases">
        <title>Massive genome expansion in bonnet fungi (Mycena s.s.) driven by repeated elements and novel gene families across ecological guilds.</title>
        <authorList>
            <consortium name="Lawrence Berkeley National Laboratory"/>
            <person name="Harder C.B."/>
            <person name="Miyauchi S."/>
            <person name="Viragh M."/>
            <person name="Kuo A."/>
            <person name="Thoen E."/>
            <person name="Andreopoulos B."/>
            <person name="Lu D."/>
            <person name="Skrede I."/>
            <person name="Drula E."/>
            <person name="Henrissat B."/>
            <person name="Morin E."/>
            <person name="Kohler A."/>
            <person name="Barry K."/>
            <person name="LaButti K."/>
            <person name="Morin E."/>
            <person name="Salamov A."/>
            <person name="Lipzen A."/>
            <person name="Mereny Z."/>
            <person name="Hegedus B."/>
            <person name="Baldrian P."/>
            <person name="Stursova M."/>
            <person name="Weitz H."/>
            <person name="Taylor A."/>
            <person name="Grigoriev I.V."/>
            <person name="Nagy L.G."/>
            <person name="Martin F."/>
            <person name="Kauserud H."/>
        </authorList>
    </citation>
    <scope>NUCLEOTIDE SEQUENCE</scope>
    <source>
        <strain evidence="1">CBHHK067</strain>
    </source>
</reference>
<evidence type="ECO:0008006" key="3">
    <source>
        <dbReference type="Google" id="ProtNLM"/>
    </source>
</evidence>
<sequence>MNYYGHALQKSKLSLTTTTPMAPRTRITLPKKSRARGRAGVPGPAVASGRAPLLEMPAEIALEIMELALINTRMSTLAIVSKKFSALVSNIIYKTVVLRSLEAITLFHRTVRSKAPGFLYAHVRALTVCAPYYDSMARAQLEEIVAACSGVRTLAIPRPGILASPLISWTIPSDTSFELILEAFDAVTPFMWDPLFDVAAASPAAHLCARLTHLRICQPTTLWHSPLETLAFFGPLPRLTHLALARALCRQDALSHPNDGAFLAEVRALLARRPPLRMLVVSLFPARWPKPTRAACSLCHPACLCRALGDLARADRRLVLLTVGWDTLVEEDPLGNPDFEGTAPPYANHGGGRPGCVSFWDNWRMSDKRTVSLATGWEPEILPDAVEWSYAAVPDQLRGRHNFWEHWLVPE</sequence>
<accession>A0AAD7DD55</accession>
<dbReference type="AlphaFoldDB" id="A0AAD7DD55"/>
<gene>
    <name evidence="1" type="ORF">B0H17DRAFT_1071863</name>
</gene>
<dbReference type="Proteomes" id="UP001221757">
    <property type="component" value="Unassembled WGS sequence"/>
</dbReference>
<evidence type="ECO:0000313" key="2">
    <source>
        <dbReference type="Proteomes" id="UP001221757"/>
    </source>
</evidence>
<evidence type="ECO:0000313" key="1">
    <source>
        <dbReference type="EMBL" id="KAJ7686524.1"/>
    </source>
</evidence>
<dbReference type="EMBL" id="JARKIE010000095">
    <property type="protein sequence ID" value="KAJ7686524.1"/>
    <property type="molecule type" value="Genomic_DNA"/>
</dbReference>
<organism evidence="1 2">
    <name type="scientific">Mycena rosella</name>
    <name type="common">Pink bonnet</name>
    <name type="synonym">Agaricus rosellus</name>
    <dbReference type="NCBI Taxonomy" id="1033263"/>
    <lineage>
        <taxon>Eukaryota</taxon>
        <taxon>Fungi</taxon>
        <taxon>Dikarya</taxon>
        <taxon>Basidiomycota</taxon>
        <taxon>Agaricomycotina</taxon>
        <taxon>Agaricomycetes</taxon>
        <taxon>Agaricomycetidae</taxon>
        <taxon>Agaricales</taxon>
        <taxon>Marasmiineae</taxon>
        <taxon>Mycenaceae</taxon>
        <taxon>Mycena</taxon>
    </lineage>
</organism>
<name>A0AAD7DD55_MYCRO</name>